<evidence type="ECO:0000313" key="1">
    <source>
        <dbReference type="EMBL" id="KAG5598829.1"/>
    </source>
</evidence>
<dbReference type="AlphaFoldDB" id="A0A9J5YFG0"/>
<protein>
    <submittedName>
        <fullName evidence="1">Uncharacterized protein</fullName>
    </submittedName>
</protein>
<dbReference type="Proteomes" id="UP000824120">
    <property type="component" value="Chromosome 6"/>
</dbReference>
<comment type="caution">
    <text evidence="1">The sequence shown here is derived from an EMBL/GenBank/DDBJ whole genome shotgun (WGS) entry which is preliminary data.</text>
</comment>
<sequence length="64" mass="7965">MGHNPHEKSYNFSKINIKQIISVEDWEFSILWIHKWTPEIRFTEEDIPCLYRTYYNNSWDKLMK</sequence>
<dbReference type="EMBL" id="JACXVP010000006">
    <property type="protein sequence ID" value="KAG5598829.1"/>
    <property type="molecule type" value="Genomic_DNA"/>
</dbReference>
<accession>A0A9J5YFG0</accession>
<name>A0A9J5YFG0_SOLCO</name>
<keyword evidence="2" id="KW-1185">Reference proteome</keyword>
<reference evidence="1 2" key="1">
    <citation type="submission" date="2020-09" db="EMBL/GenBank/DDBJ databases">
        <title>De no assembly of potato wild relative species, Solanum commersonii.</title>
        <authorList>
            <person name="Cho K."/>
        </authorList>
    </citation>
    <scope>NUCLEOTIDE SEQUENCE [LARGE SCALE GENOMIC DNA]</scope>
    <source>
        <strain evidence="1">LZ3.2</strain>
        <tissue evidence="1">Leaf</tissue>
    </source>
</reference>
<gene>
    <name evidence="1" type="ORF">H5410_030199</name>
</gene>
<evidence type="ECO:0000313" key="2">
    <source>
        <dbReference type="Proteomes" id="UP000824120"/>
    </source>
</evidence>
<organism evidence="1 2">
    <name type="scientific">Solanum commersonii</name>
    <name type="common">Commerson's wild potato</name>
    <name type="synonym">Commerson's nightshade</name>
    <dbReference type="NCBI Taxonomy" id="4109"/>
    <lineage>
        <taxon>Eukaryota</taxon>
        <taxon>Viridiplantae</taxon>
        <taxon>Streptophyta</taxon>
        <taxon>Embryophyta</taxon>
        <taxon>Tracheophyta</taxon>
        <taxon>Spermatophyta</taxon>
        <taxon>Magnoliopsida</taxon>
        <taxon>eudicotyledons</taxon>
        <taxon>Gunneridae</taxon>
        <taxon>Pentapetalae</taxon>
        <taxon>asterids</taxon>
        <taxon>lamiids</taxon>
        <taxon>Solanales</taxon>
        <taxon>Solanaceae</taxon>
        <taxon>Solanoideae</taxon>
        <taxon>Solaneae</taxon>
        <taxon>Solanum</taxon>
    </lineage>
</organism>
<dbReference type="OrthoDB" id="1808849at2759"/>
<proteinExistence type="predicted"/>